<evidence type="ECO:0000313" key="3">
    <source>
        <dbReference type="Proteomes" id="UP000646548"/>
    </source>
</evidence>
<dbReference type="EMBL" id="WKFB01000426">
    <property type="protein sequence ID" value="KAF6723437.1"/>
    <property type="molecule type" value="Genomic_DNA"/>
</dbReference>
<name>A0A834FA58_ORYME</name>
<evidence type="ECO:0000313" key="2">
    <source>
        <dbReference type="EMBL" id="KAF6723437.1"/>
    </source>
</evidence>
<reference evidence="2" key="1">
    <citation type="journal article" name="BMC Genomics">
        <title>Long-read sequencing and de novo genome assembly of marine medaka (Oryzias melastigma).</title>
        <authorList>
            <person name="Liang P."/>
            <person name="Saqib H.S.A."/>
            <person name="Ni X."/>
            <person name="Shen Y."/>
        </authorList>
    </citation>
    <scope>NUCLEOTIDE SEQUENCE</scope>
    <source>
        <strain evidence="2">Bigg-433</strain>
    </source>
</reference>
<accession>A0A834FA58</accession>
<feature type="compositionally biased region" description="Basic and acidic residues" evidence="1">
    <location>
        <begin position="16"/>
        <end position="25"/>
    </location>
</feature>
<dbReference type="AlphaFoldDB" id="A0A834FA58"/>
<dbReference type="Proteomes" id="UP000646548">
    <property type="component" value="Unassembled WGS sequence"/>
</dbReference>
<organism evidence="2 3">
    <name type="scientific">Oryzias melastigma</name>
    <name type="common">Marine medaka</name>
    <dbReference type="NCBI Taxonomy" id="30732"/>
    <lineage>
        <taxon>Eukaryota</taxon>
        <taxon>Metazoa</taxon>
        <taxon>Chordata</taxon>
        <taxon>Craniata</taxon>
        <taxon>Vertebrata</taxon>
        <taxon>Euteleostomi</taxon>
        <taxon>Actinopterygii</taxon>
        <taxon>Neopterygii</taxon>
        <taxon>Teleostei</taxon>
        <taxon>Neoteleostei</taxon>
        <taxon>Acanthomorphata</taxon>
        <taxon>Ovalentaria</taxon>
        <taxon>Atherinomorphae</taxon>
        <taxon>Beloniformes</taxon>
        <taxon>Adrianichthyidae</taxon>
        <taxon>Oryziinae</taxon>
        <taxon>Oryzias</taxon>
    </lineage>
</organism>
<sequence length="200" mass="22285">MVDSGDFHGLPLGPEKSSRSSRIPERIPAKLWASVKKKSSPSGGSRSAETRNYLLQVVYKPRPHPSRTPAEAHLHHVLCCVLFAVFLRNGLLLFQTVEFPSRLTCGKGVSFTFQVVLCSERRSSELCAARIHTAVSMSLFMRALHPLWHADMKAHAEDEHGNQKQTLLELQTFSRSALPLVDSTNVLNLVSLWSRFGPKA</sequence>
<comment type="caution">
    <text evidence="2">The sequence shown here is derived from an EMBL/GenBank/DDBJ whole genome shotgun (WGS) entry which is preliminary data.</text>
</comment>
<feature type="region of interest" description="Disordered" evidence="1">
    <location>
        <begin position="1"/>
        <end position="25"/>
    </location>
</feature>
<proteinExistence type="predicted"/>
<evidence type="ECO:0000256" key="1">
    <source>
        <dbReference type="SAM" id="MobiDB-lite"/>
    </source>
</evidence>
<gene>
    <name evidence="2" type="ORF">FQA47_011863</name>
</gene>
<protein>
    <submittedName>
        <fullName evidence="2">Uncharacterized protein</fullName>
    </submittedName>
</protein>